<gene>
    <name evidence="3" type="ORF">CQY20_28340</name>
    <name evidence="2" type="ORF">MAGR_15960</name>
</gene>
<dbReference type="OrthoDB" id="5112685at2"/>
<name>A0A2A7MRX3_MYCAG</name>
<accession>A0A2A7MRX3</accession>
<keyword evidence="4" id="KW-1185">Reference proteome</keyword>
<dbReference type="RefSeq" id="WP_097943815.1">
    <property type="nucleotide sequence ID" value="NZ_PDCP01000087.1"/>
</dbReference>
<evidence type="ECO:0000313" key="2">
    <source>
        <dbReference type="EMBL" id="GFG50155.1"/>
    </source>
</evidence>
<protein>
    <submittedName>
        <fullName evidence="3">Uncharacterized protein</fullName>
    </submittedName>
</protein>
<dbReference type="EMBL" id="PDCP01000087">
    <property type="protein sequence ID" value="PEG33878.1"/>
    <property type="molecule type" value="Genomic_DNA"/>
</dbReference>
<organism evidence="3 4">
    <name type="scientific">Mycolicibacterium agri</name>
    <name type="common">Mycobacterium agri</name>
    <dbReference type="NCBI Taxonomy" id="36811"/>
    <lineage>
        <taxon>Bacteria</taxon>
        <taxon>Bacillati</taxon>
        <taxon>Actinomycetota</taxon>
        <taxon>Actinomycetes</taxon>
        <taxon>Mycobacteriales</taxon>
        <taxon>Mycobacteriaceae</taxon>
        <taxon>Mycolicibacterium</taxon>
    </lineage>
</organism>
<reference evidence="2" key="3">
    <citation type="submission" date="2020-02" db="EMBL/GenBank/DDBJ databases">
        <authorList>
            <person name="Matsumoto Y."/>
            <person name="Motooka D."/>
            <person name="Nakamura S."/>
        </authorList>
    </citation>
    <scope>NUCLEOTIDE SEQUENCE</scope>
    <source>
        <strain evidence="2">JCM 6377</strain>
    </source>
</reference>
<evidence type="ECO:0000313" key="4">
    <source>
        <dbReference type="Proteomes" id="UP000220914"/>
    </source>
</evidence>
<dbReference type="Proteomes" id="UP000465302">
    <property type="component" value="Unassembled WGS sequence"/>
</dbReference>
<dbReference type="Proteomes" id="UP000220914">
    <property type="component" value="Unassembled WGS sequence"/>
</dbReference>
<sequence length="319" mass="37315">MGRAAESTLPDGVIEHDGMLWKPRRGATATAEEFITARMLFIDVHRDSRWNPWVLDERQAELEQAMHVMDQWRRAEPGHRMLTTRQLEARWARQDRQRERAVANLKKERDARKALYDEERASARLALFEHQSRLEHEVSELAGYLDGSRSPGMDPARRQEEIAALEESIERRRLEIERLALFVGDPETVVDQNGWLPKDRREYMLFYYRLDREQTVKQLRVEIPELATSAERKDRIKADLKRRRLDELLAVPPLSADDMCSDCPTPIAKHGWRTPPFDGPCPAWPGWGARLRQAREMLARAQPATRRNQQCRQPQSLNR</sequence>
<comment type="caution">
    <text evidence="3">The sequence shown here is derived from an EMBL/GenBank/DDBJ whole genome shotgun (WGS) entry which is preliminary data.</text>
</comment>
<dbReference type="AlphaFoldDB" id="A0A2A7MRX3"/>
<feature type="compositionally biased region" description="Polar residues" evidence="1">
    <location>
        <begin position="305"/>
        <end position="319"/>
    </location>
</feature>
<proteinExistence type="predicted"/>
<reference evidence="2 5" key="2">
    <citation type="journal article" date="2019" name="Emerg. Microbes Infect.">
        <title>Comprehensive subspecies identification of 175 nontuberculous mycobacteria species based on 7547 genomic profiles.</title>
        <authorList>
            <person name="Matsumoto Y."/>
            <person name="Kinjo T."/>
            <person name="Motooka D."/>
            <person name="Nabeya D."/>
            <person name="Jung N."/>
            <person name="Uechi K."/>
            <person name="Horii T."/>
            <person name="Iida T."/>
            <person name="Fujita J."/>
            <person name="Nakamura S."/>
        </authorList>
    </citation>
    <scope>NUCLEOTIDE SEQUENCE [LARGE SCALE GENOMIC DNA]</scope>
    <source>
        <strain evidence="2 5">JCM 6377</strain>
    </source>
</reference>
<evidence type="ECO:0000256" key="1">
    <source>
        <dbReference type="SAM" id="MobiDB-lite"/>
    </source>
</evidence>
<evidence type="ECO:0000313" key="5">
    <source>
        <dbReference type="Proteomes" id="UP000465302"/>
    </source>
</evidence>
<reference evidence="3 4" key="1">
    <citation type="submission" date="2017-10" db="EMBL/GenBank/DDBJ databases">
        <title>The new phylogeny of genus Mycobacterium.</title>
        <authorList>
            <person name="Tortoli E."/>
            <person name="Trovato A."/>
            <person name="Cirillo D.M."/>
        </authorList>
    </citation>
    <scope>NUCLEOTIDE SEQUENCE [LARGE SCALE GENOMIC DNA]</scope>
    <source>
        <strain evidence="3 4">CCUG37673</strain>
    </source>
</reference>
<dbReference type="EMBL" id="BLKS01000001">
    <property type="protein sequence ID" value="GFG50155.1"/>
    <property type="molecule type" value="Genomic_DNA"/>
</dbReference>
<feature type="region of interest" description="Disordered" evidence="1">
    <location>
        <begin position="300"/>
        <end position="319"/>
    </location>
</feature>
<evidence type="ECO:0000313" key="3">
    <source>
        <dbReference type="EMBL" id="PEG33878.1"/>
    </source>
</evidence>